<reference evidence="2" key="2">
    <citation type="submission" date="2015-07" db="EMBL/GenBank/DDBJ databases">
        <authorList>
            <person name="Welte C."/>
            <person name="de Graaf R."/>
            <person name="van den Bosch T.J.M."/>
            <person name="Op den Camp H."/>
            <person name="van Dam N."/>
            <person name="Jetten M."/>
        </authorList>
    </citation>
    <scope>NUCLEOTIDE SEQUENCE</scope>
    <source>
        <plasmid evidence="2">Drgb3</plasmid>
    </source>
</reference>
<sequence>MKKTPSRNTRQAINLAELIDEMPEEELIGEYDWMREPGDSVCSVPLDPDDTRDITAPLFLFFLGTPLLIALVRDIIFRNVFKAVLYGFGLTVVIVYGGWSFWGQYGACVS</sequence>
<organism evidence="2">
    <name type="scientific">Pectobacterium carotovorum</name>
    <name type="common">Erwinia carotovora</name>
    <dbReference type="NCBI Taxonomy" id="554"/>
    <lineage>
        <taxon>Bacteria</taxon>
        <taxon>Pseudomonadati</taxon>
        <taxon>Pseudomonadota</taxon>
        <taxon>Gammaproteobacteria</taxon>
        <taxon>Enterobacterales</taxon>
        <taxon>Pectobacteriaceae</taxon>
        <taxon>Pectobacterium</taxon>
    </lineage>
</organism>
<name>A0A0N9NN44_PECCA</name>
<geneLocation type="plasmid" evidence="2">
    <name>Drgb3</name>
</geneLocation>
<dbReference type="EMBL" id="KT351734">
    <property type="protein sequence ID" value="ALG88637.1"/>
    <property type="molecule type" value="Genomic_DNA"/>
</dbReference>
<evidence type="ECO:0000313" key="2">
    <source>
        <dbReference type="EMBL" id="ALG88637.1"/>
    </source>
</evidence>
<keyword evidence="2" id="KW-0614">Plasmid</keyword>
<dbReference type="AlphaFoldDB" id="A0A0N9NN44"/>
<reference evidence="2" key="1">
    <citation type="journal article" date="2015" name="Environ. Microbiol.">
        <title>Plasmids from the gut microbiome of cabbage root fly larvae encode SaxA that catalyses the conversion of the plant toxin 2-phenylethyl isothiocyanate.</title>
        <authorList>
            <person name="Welte C.U."/>
            <person name="de Graaf R.M."/>
            <person name="van den Bosch T.J."/>
            <person name="Op den Camp H.J."/>
            <person name="van Dam N.M."/>
            <person name="Jetten M.S."/>
        </authorList>
    </citation>
    <scope>NUCLEOTIDE SEQUENCE</scope>
    <source>
        <plasmid evidence="2">Drgb3</plasmid>
    </source>
</reference>
<protein>
    <submittedName>
        <fullName evidence="2">Inner membrane protein YgiZ</fullName>
    </submittedName>
</protein>
<keyword evidence="1" id="KW-1133">Transmembrane helix</keyword>
<proteinExistence type="predicted"/>
<keyword evidence="1" id="KW-0812">Transmembrane</keyword>
<keyword evidence="1" id="KW-0472">Membrane</keyword>
<dbReference type="RefSeq" id="WP_181375136.1">
    <property type="nucleotide sequence ID" value="NZ_KT351734.1"/>
</dbReference>
<feature type="transmembrane region" description="Helical" evidence="1">
    <location>
        <begin position="84"/>
        <end position="102"/>
    </location>
</feature>
<accession>A0A0N9NN44</accession>
<dbReference type="InterPro" id="IPR022553">
    <property type="entry name" value="DUF2645"/>
</dbReference>
<feature type="transmembrane region" description="Helical" evidence="1">
    <location>
        <begin position="54"/>
        <end position="72"/>
    </location>
</feature>
<evidence type="ECO:0000256" key="1">
    <source>
        <dbReference type="SAM" id="Phobius"/>
    </source>
</evidence>
<dbReference type="Pfam" id="PF10840">
    <property type="entry name" value="DUF2645"/>
    <property type="match status" value="1"/>
</dbReference>